<accession>A0ACC0AGH8</accession>
<sequence>MELDQLMLGMLLTLQLSSRVFSSSMVPGMQWRPGSSFQNQNEVGKFRGRTEIAPDQRENHAGYLEEGKSFFNRMTRSLGIQPNSDHFGCLVDILCRAGDLNGAQEINASTHATTSTCQHLEFPCKWLQNPPTDGCCWKHHRKSCKHMDITLCCLTCMQKKKVKGEVYRRSRVRV</sequence>
<keyword evidence="2" id="KW-1185">Reference proteome</keyword>
<dbReference type="Proteomes" id="UP001060085">
    <property type="component" value="Linkage Group LG06"/>
</dbReference>
<organism evidence="1 2">
    <name type="scientific">Catharanthus roseus</name>
    <name type="common">Madagascar periwinkle</name>
    <name type="synonym">Vinca rosea</name>
    <dbReference type="NCBI Taxonomy" id="4058"/>
    <lineage>
        <taxon>Eukaryota</taxon>
        <taxon>Viridiplantae</taxon>
        <taxon>Streptophyta</taxon>
        <taxon>Embryophyta</taxon>
        <taxon>Tracheophyta</taxon>
        <taxon>Spermatophyta</taxon>
        <taxon>Magnoliopsida</taxon>
        <taxon>eudicotyledons</taxon>
        <taxon>Gunneridae</taxon>
        <taxon>Pentapetalae</taxon>
        <taxon>asterids</taxon>
        <taxon>lamiids</taxon>
        <taxon>Gentianales</taxon>
        <taxon>Apocynaceae</taxon>
        <taxon>Rauvolfioideae</taxon>
        <taxon>Vinceae</taxon>
        <taxon>Catharanthinae</taxon>
        <taxon>Catharanthus</taxon>
    </lineage>
</organism>
<reference evidence="2" key="1">
    <citation type="journal article" date="2023" name="Nat. Plants">
        <title>Single-cell RNA sequencing provides a high-resolution roadmap for understanding the multicellular compartmentation of specialized metabolism.</title>
        <authorList>
            <person name="Sun S."/>
            <person name="Shen X."/>
            <person name="Li Y."/>
            <person name="Li Y."/>
            <person name="Wang S."/>
            <person name="Li R."/>
            <person name="Zhang H."/>
            <person name="Shen G."/>
            <person name="Guo B."/>
            <person name="Wei J."/>
            <person name="Xu J."/>
            <person name="St-Pierre B."/>
            <person name="Chen S."/>
            <person name="Sun C."/>
        </authorList>
    </citation>
    <scope>NUCLEOTIDE SEQUENCE [LARGE SCALE GENOMIC DNA]</scope>
</reference>
<gene>
    <name evidence="1" type="ORF">M9H77_28499</name>
</gene>
<comment type="caution">
    <text evidence="1">The sequence shown here is derived from an EMBL/GenBank/DDBJ whole genome shotgun (WGS) entry which is preliminary data.</text>
</comment>
<evidence type="ECO:0000313" key="2">
    <source>
        <dbReference type="Proteomes" id="UP001060085"/>
    </source>
</evidence>
<dbReference type="EMBL" id="CM044706">
    <property type="protein sequence ID" value="KAI5659706.1"/>
    <property type="molecule type" value="Genomic_DNA"/>
</dbReference>
<protein>
    <submittedName>
        <fullName evidence="1">Uncharacterized protein</fullName>
    </submittedName>
</protein>
<name>A0ACC0AGH8_CATRO</name>
<evidence type="ECO:0000313" key="1">
    <source>
        <dbReference type="EMBL" id="KAI5659706.1"/>
    </source>
</evidence>
<proteinExistence type="predicted"/>